<name>A0A6J2T3R6_DROLE</name>
<dbReference type="Proteomes" id="UP000504634">
    <property type="component" value="Unplaced"/>
</dbReference>
<dbReference type="GeneID" id="115620447"/>
<reference evidence="2" key="1">
    <citation type="submission" date="2025-08" db="UniProtKB">
        <authorList>
            <consortium name="RefSeq"/>
        </authorList>
    </citation>
    <scope>IDENTIFICATION</scope>
    <source>
        <strain evidence="2">11010-0011.00</strain>
        <tissue evidence="2">Whole body</tissue>
    </source>
</reference>
<sequence>MLYPHIISANIDEVVLGNSVIENLETLLKKVEERQKHLYRKYHKCSMSIDTYFNYENPELDPYGAGTLLSIENHLKFLKQISKDGCRKSNLKPSFNYRNPGGVYANPRVPPNQFFGQIRYENDVEPE</sequence>
<evidence type="ECO:0000313" key="2">
    <source>
        <dbReference type="RefSeq" id="XP_030369537.1"/>
    </source>
</evidence>
<gene>
    <name evidence="2" type="primary">LOC115620447</name>
</gene>
<accession>A0A6J2T3R6</accession>
<proteinExistence type="predicted"/>
<dbReference type="RefSeq" id="XP_030369537.1">
    <property type="nucleotide sequence ID" value="XM_030513677.1"/>
</dbReference>
<evidence type="ECO:0000313" key="1">
    <source>
        <dbReference type="Proteomes" id="UP000504634"/>
    </source>
</evidence>
<dbReference type="AlphaFoldDB" id="A0A6J2T3R6"/>
<keyword evidence="1" id="KW-1185">Reference proteome</keyword>
<organism evidence="1 2">
    <name type="scientific">Drosophila lebanonensis</name>
    <name type="common">Fruit fly</name>
    <name type="synonym">Scaptodrosophila lebanonensis</name>
    <dbReference type="NCBI Taxonomy" id="7225"/>
    <lineage>
        <taxon>Eukaryota</taxon>
        <taxon>Metazoa</taxon>
        <taxon>Ecdysozoa</taxon>
        <taxon>Arthropoda</taxon>
        <taxon>Hexapoda</taxon>
        <taxon>Insecta</taxon>
        <taxon>Pterygota</taxon>
        <taxon>Neoptera</taxon>
        <taxon>Endopterygota</taxon>
        <taxon>Diptera</taxon>
        <taxon>Brachycera</taxon>
        <taxon>Muscomorpha</taxon>
        <taxon>Ephydroidea</taxon>
        <taxon>Drosophilidae</taxon>
        <taxon>Scaptodrosophila</taxon>
    </lineage>
</organism>
<protein>
    <submittedName>
        <fullName evidence="2">Uncharacterized protein LOC115620447</fullName>
    </submittedName>
</protein>